<name>A0A382NT42_9ZZZZ</name>
<gene>
    <name evidence="1" type="ORF">METZ01_LOCUS317100</name>
</gene>
<protein>
    <submittedName>
        <fullName evidence="1">Uncharacterized protein</fullName>
    </submittedName>
</protein>
<feature type="non-terminal residue" evidence="1">
    <location>
        <position position="80"/>
    </location>
</feature>
<sequence length="80" mass="9007">MLVELRRKLASTKLATLLRRLIRGKEGAMPSNPLCRPVFSGVYGDKPGFREAYEAGLKTIEPLGDAGEVFRYDMQRVYVC</sequence>
<dbReference type="AlphaFoldDB" id="A0A382NT42"/>
<organism evidence="1">
    <name type="scientific">marine metagenome</name>
    <dbReference type="NCBI Taxonomy" id="408172"/>
    <lineage>
        <taxon>unclassified sequences</taxon>
        <taxon>metagenomes</taxon>
        <taxon>ecological metagenomes</taxon>
    </lineage>
</organism>
<accession>A0A382NT42</accession>
<evidence type="ECO:0000313" key="1">
    <source>
        <dbReference type="EMBL" id="SVC64246.1"/>
    </source>
</evidence>
<reference evidence="1" key="1">
    <citation type="submission" date="2018-05" db="EMBL/GenBank/DDBJ databases">
        <authorList>
            <person name="Lanie J.A."/>
            <person name="Ng W.-L."/>
            <person name="Kazmierczak K.M."/>
            <person name="Andrzejewski T.M."/>
            <person name="Davidsen T.M."/>
            <person name="Wayne K.J."/>
            <person name="Tettelin H."/>
            <person name="Glass J.I."/>
            <person name="Rusch D."/>
            <person name="Podicherti R."/>
            <person name="Tsui H.-C.T."/>
            <person name="Winkler M.E."/>
        </authorList>
    </citation>
    <scope>NUCLEOTIDE SEQUENCE</scope>
</reference>
<dbReference type="EMBL" id="UINC01102539">
    <property type="protein sequence ID" value="SVC64246.1"/>
    <property type="molecule type" value="Genomic_DNA"/>
</dbReference>
<proteinExistence type="predicted"/>